<proteinExistence type="predicted"/>
<dbReference type="InterPro" id="IPR001996">
    <property type="entry name" value="PTS_IIB_1"/>
</dbReference>
<feature type="transmembrane region" description="Helical" evidence="13">
    <location>
        <begin position="298"/>
        <end position="323"/>
    </location>
</feature>
<evidence type="ECO:0000256" key="8">
    <source>
        <dbReference type="ARBA" id="ARBA00022777"/>
    </source>
</evidence>
<keyword evidence="3" id="KW-1003">Cell membrane</keyword>
<evidence type="ECO:0000256" key="10">
    <source>
        <dbReference type="ARBA" id="ARBA00023136"/>
    </source>
</evidence>
<dbReference type="InterPro" id="IPR036878">
    <property type="entry name" value="Glu_permease_IIB"/>
</dbReference>
<dbReference type="Proteomes" id="UP000581206">
    <property type="component" value="Unassembled WGS sequence"/>
</dbReference>
<feature type="domain" description="PTS EIIC type-1" evidence="15">
    <location>
        <begin position="114"/>
        <end position="468"/>
    </location>
</feature>
<dbReference type="InterPro" id="IPR050558">
    <property type="entry name" value="PTS_Sugar-Specific_Components"/>
</dbReference>
<feature type="transmembrane region" description="Helical" evidence="13">
    <location>
        <begin position="108"/>
        <end position="133"/>
    </location>
</feature>
<dbReference type="Pfam" id="PF02378">
    <property type="entry name" value="PTS_EIIC"/>
    <property type="match status" value="1"/>
</dbReference>
<dbReference type="GO" id="GO:0008982">
    <property type="term" value="F:protein-N(PI)-phosphohistidine-sugar phosphotransferase activity"/>
    <property type="evidence" value="ECO:0007669"/>
    <property type="project" value="InterPro"/>
</dbReference>
<evidence type="ECO:0000256" key="13">
    <source>
        <dbReference type="SAM" id="Phobius"/>
    </source>
</evidence>
<evidence type="ECO:0000313" key="17">
    <source>
        <dbReference type="Proteomes" id="UP000581206"/>
    </source>
</evidence>
<reference evidence="16 17" key="1">
    <citation type="submission" date="2020-04" db="EMBL/GenBank/DDBJ databases">
        <title>MicrobeNet Type strains.</title>
        <authorList>
            <person name="Nicholson A.C."/>
        </authorList>
    </citation>
    <scope>NUCLEOTIDE SEQUENCE [LARGE SCALE GENOMIC DNA]</scope>
    <source>
        <strain evidence="16 17">ATCC BAA-788</strain>
    </source>
</reference>
<dbReference type="InterPro" id="IPR018113">
    <property type="entry name" value="PTrfase_EIIB_Cys"/>
</dbReference>
<feature type="transmembrane region" description="Helical" evidence="13">
    <location>
        <begin position="153"/>
        <end position="172"/>
    </location>
</feature>
<organism evidence="16 17">
    <name type="scientific">Cellulomonas denverensis</name>
    <dbReference type="NCBI Taxonomy" id="264297"/>
    <lineage>
        <taxon>Bacteria</taxon>
        <taxon>Bacillati</taxon>
        <taxon>Actinomycetota</taxon>
        <taxon>Actinomycetes</taxon>
        <taxon>Micrococcales</taxon>
        <taxon>Cellulomonadaceae</taxon>
        <taxon>Cellulomonas</taxon>
    </lineage>
</organism>
<dbReference type="PANTHER" id="PTHR30175">
    <property type="entry name" value="PHOSPHOTRANSFERASE SYSTEM TRANSPORT PROTEIN"/>
    <property type="match status" value="1"/>
</dbReference>
<dbReference type="RefSeq" id="WP_168630649.1">
    <property type="nucleotide sequence ID" value="NZ_BONL01000006.1"/>
</dbReference>
<gene>
    <name evidence="16" type="ORF">HGA03_12690</name>
</gene>
<keyword evidence="6" id="KW-0598">Phosphotransferase system</keyword>
<dbReference type="PROSITE" id="PS51103">
    <property type="entry name" value="PTS_EIIC_TYPE_1"/>
    <property type="match status" value="1"/>
</dbReference>
<dbReference type="GO" id="GO:0016301">
    <property type="term" value="F:kinase activity"/>
    <property type="evidence" value="ECO:0007669"/>
    <property type="project" value="UniProtKB-KW"/>
</dbReference>
<feature type="transmembrane region" description="Helical" evidence="13">
    <location>
        <begin position="184"/>
        <end position="203"/>
    </location>
</feature>
<comment type="subcellular location">
    <subcellularLocation>
        <location evidence="1">Cell membrane</location>
        <topology evidence="1">Multi-pass membrane protein</topology>
    </subcellularLocation>
</comment>
<dbReference type="FunFam" id="3.30.1360.60:FF:000001">
    <property type="entry name" value="PTS system glucose-specific IIBC component PtsG"/>
    <property type="match status" value="1"/>
</dbReference>
<dbReference type="CDD" id="cd00212">
    <property type="entry name" value="PTS_IIB_glc"/>
    <property type="match status" value="1"/>
</dbReference>
<keyword evidence="9 13" id="KW-1133">Transmembrane helix</keyword>
<dbReference type="AlphaFoldDB" id="A0A7X6KWI9"/>
<evidence type="ECO:0000256" key="4">
    <source>
        <dbReference type="ARBA" id="ARBA00022597"/>
    </source>
</evidence>
<dbReference type="GO" id="GO:0005886">
    <property type="term" value="C:plasma membrane"/>
    <property type="evidence" value="ECO:0007669"/>
    <property type="project" value="UniProtKB-SubCell"/>
</dbReference>
<keyword evidence="7 13" id="KW-0812">Transmembrane</keyword>
<dbReference type="GO" id="GO:0015771">
    <property type="term" value="P:trehalose transport"/>
    <property type="evidence" value="ECO:0007669"/>
    <property type="project" value="TreeGrafter"/>
</dbReference>
<feature type="region of interest" description="Disordered" evidence="12">
    <location>
        <begin position="79"/>
        <end position="98"/>
    </location>
</feature>
<evidence type="ECO:0000256" key="5">
    <source>
        <dbReference type="ARBA" id="ARBA00022679"/>
    </source>
</evidence>
<protein>
    <submittedName>
        <fullName evidence="16">PTS transporter subunit EIIC</fullName>
    </submittedName>
</protein>
<dbReference type="PROSITE" id="PS01035">
    <property type="entry name" value="PTS_EIIB_TYPE_1_CYS"/>
    <property type="match status" value="1"/>
</dbReference>
<evidence type="ECO:0000259" key="15">
    <source>
        <dbReference type="PROSITE" id="PS51103"/>
    </source>
</evidence>
<evidence type="ECO:0000256" key="6">
    <source>
        <dbReference type="ARBA" id="ARBA00022683"/>
    </source>
</evidence>
<dbReference type="InterPro" id="IPR003352">
    <property type="entry name" value="PTS_EIIC"/>
</dbReference>
<keyword evidence="2" id="KW-0813">Transport</keyword>
<sequence length="479" mass="51010">MYTEFARVTVDAVGGPENIRHVTHCATRLRFRLVDPAKVDRQRIEALPQAVGIMESQGQFQIIVGTDVPDAYRAVADIPGVPSDDSPDSAPAGGALAKRGKDVQNGTWFDRLLGTISAIFTPYIPVLASVGIIKGLLALCLQFDWLSDTSNTYAILSAAGNAMLYFFPILLAFTAARQFGANPYIGATIGAALMEPSLTAINVTGEHLDFLGIPFVGQSFANTVLPILIGMWAFAYLERGLKKVLPQITQLLLVPVISLVVMVPLMLLVFGPIGFAVANGVVAGYDWLVQYPVVLSTIFGAFFVFVIVIGAHWLITPILLSILADQGKEYALAAGGMGNYAILGVLLAVLLITRDKETRTVAGSAAFVNGIAGITEPGIYGVIVKSKKYFIAVIAGGFVGGLICGLFDVYVTAFAFSGVLGAPAFLSSPRAVPYFVAVFFSIAVSFLVTLWLDRKARRRGAESIEEPVTAAESDPVPAR</sequence>
<accession>A0A7X6KWI9</accession>
<evidence type="ECO:0000256" key="2">
    <source>
        <dbReference type="ARBA" id="ARBA00022448"/>
    </source>
</evidence>
<evidence type="ECO:0000259" key="14">
    <source>
        <dbReference type="PROSITE" id="PS51098"/>
    </source>
</evidence>
<name>A0A7X6KWI9_9CELL</name>
<dbReference type="Gene3D" id="3.30.1360.60">
    <property type="entry name" value="Glucose permease domain IIB"/>
    <property type="match status" value="1"/>
</dbReference>
<feature type="transmembrane region" description="Helical" evidence="13">
    <location>
        <begin position="364"/>
        <end position="383"/>
    </location>
</feature>
<evidence type="ECO:0000256" key="3">
    <source>
        <dbReference type="ARBA" id="ARBA00022475"/>
    </source>
</evidence>
<feature type="transmembrane region" description="Helical" evidence="13">
    <location>
        <begin position="431"/>
        <end position="452"/>
    </location>
</feature>
<dbReference type="GO" id="GO:0009401">
    <property type="term" value="P:phosphoenolpyruvate-dependent sugar phosphotransferase system"/>
    <property type="evidence" value="ECO:0007669"/>
    <property type="project" value="UniProtKB-KW"/>
</dbReference>
<dbReference type="PANTHER" id="PTHR30175:SF1">
    <property type="entry name" value="PTS SYSTEM ARBUTIN-, CELLOBIOSE-, AND SALICIN-SPECIFIC EIIBC COMPONENT-RELATED"/>
    <property type="match status" value="1"/>
</dbReference>
<evidence type="ECO:0000256" key="1">
    <source>
        <dbReference type="ARBA" id="ARBA00004651"/>
    </source>
</evidence>
<comment type="caution">
    <text evidence="16">The sequence shown here is derived from an EMBL/GenBank/DDBJ whole genome shotgun (WGS) entry which is preliminary data.</text>
</comment>
<keyword evidence="17" id="KW-1185">Reference proteome</keyword>
<feature type="domain" description="PTS EIIB type-1" evidence="14">
    <location>
        <begin position="3"/>
        <end position="85"/>
    </location>
</feature>
<evidence type="ECO:0000256" key="9">
    <source>
        <dbReference type="ARBA" id="ARBA00022989"/>
    </source>
</evidence>
<evidence type="ECO:0000256" key="11">
    <source>
        <dbReference type="PROSITE-ProRule" id="PRU00421"/>
    </source>
</evidence>
<dbReference type="SUPFAM" id="SSF55604">
    <property type="entry name" value="Glucose permease domain IIB"/>
    <property type="match status" value="1"/>
</dbReference>
<evidence type="ECO:0000256" key="12">
    <source>
        <dbReference type="SAM" id="MobiDB-lite"/>
    </source>
</evidence>
<evidence type="ECO:0000313" key="16">
    <source>
        <dbReference type="EMBL" id="NKY23521.1"/>
    </source>
</evidence>
<feature type="transmembrane region" description="Helical" evidence="13">
    <location>
        <begin position="249"/>
        <end position="278"/>
    </location>
</feature>
<dbReference type="InterPro" id="IPR013013">
    <property type="entry name" value="PTS_EIIC_1"/>
</dbReference>
<feature type="transmembrane region" description="Helical" evidence="13">
    <location>
        <begin position="390"/>
        <end position="411"/>
    </location>
</feature>
<dbReference type="GO" id="GO:0090589">
    <property type="term" value="F:protein-phosphocysteine-trehalose phosphotransferase system transporter activity"/>
    <property type="evidence" value="ECO:0007669"/>
    <property type="project" value="TreeGrafter"/>
</dbReference>
<feature type="transmembrane region" description="Helical" evidence="13">
    <location>
        <begin position="215"/>
        <end position="237"/>
    </location>
</feature>
<dbReference type="Pfam" id="PF00367">
    <property type="entry name" value="PTS_EIIB"/>
    <property type="match status" value="1"/>
</dbReference>
<dbReference type="EMBL" id="JAAXOX010000006">
    <property type="protein sequence ID" value="NKY23521.1"/>
    <property type="molecule type" value="Genomic_DNA"/>
</dbReference>
<feature type="transmembrane region" description="Helical" evidence="13">
    <location>
        <begin position="330"/>
        <end position="352"/>
    </location>
</feature>
<keyword evidence="5" id="KW-0808">Transferase</keyword>
<keyword evidence="10 13" id="KW-0472">Membrane</keyword>
<evidence type="ECO:0000256" key="7">
    <source>
        <dbReference type="ARBA" id="ARBA00022692"/>
    </source>
</evidence>
<keyword evidence="8" id="KW-0418">Kinase</keyword>
<keyword evidence="4" id="KW-0762">Sugar transport</keyword>
<feature type="active site" description="Phosphocysteine intermediate; for EIIB activity" evidence="11">
    <location>
        <position position="25"/>
    </location>
</feature>
<dbReference type="PROSITE" id="PS51098">
    <property type="entry name" value="PTS_EIIB_TYPE_1"/>
    <property type="match status" value="1"/>
</dbReference>